<evidence type="ECO:0000256" key="1">
    <source>
        <dbReference type="SAM" id="Phobius"/>
    </source>
</evidence>
<dbReference type="InterPro" id="IPR001173">
    <property type="entry name" value="Glyco_trans_2-like"/>
</dbReference>
<evidence type="ECO:0000313" key="4">
    <source>
        <dbReference type="Proteomes" id="UP000034588"/>
    </source>
</evidence>
<dbReference type="EMBL" id="LCQD01000040">
    <property type="protein sequence ID" value="KKW10341.1"/>
    <property type="molecule type" value="Genomic_DNA"/>
</dbReference>
<evidence type="ECO:0000259" key="2">
    <source>
        <dbReference type="Pfam" id="PF00535"/>
    </source>
</evidence>
<keyword evidence="1" id="KW-0812">Transmembrane</keyword>
<protein>
    <submittedName>
        <fullName evidence="3">Glycosyl transferase family 2</fullName>
    </submittedName>
</protein>
<sequence>MVAKKVTLSIAIAVYNEEMNLERCLASIKPIADEIVIVDGGSTDHTLAIAEKFTSKIIKTSNPAMFHINKQKALDACRGEWILQLDADEIIPEDLKTEIIRIISNKQGATHGYYIPRKNYFWGHWMRKGGQYPDYVIRLVRRGKARFPSKTVHEQIEVDGKVGYLQHPMDHVAYRTKADYWRKADAYTTLAAMEMKRNGIPKNTFTWFAYNIWKPKITFLSLFIRHKGFMDGWYGFLFAYYSALHFPIAYRKFLKL</sequence>
<evidence type="ECO:0000313" key="3">
    <source>
        <dbReference type="EMBL" id="KKW10341.1"/>
    </source>
</evidence>
<comment type="caution">
    <text evidence="3">The sequence shown here is derived from an EMBL/GenBank/DDBJ whole genome shotgun (WGS) entry which is preliminary data.</text>
</comment>
<dbReference type="PANTHER" id="PTHR43630:SF2">
    <property type="entry name" value="GLYCOSYLTRANSFERASE"/>
    <property type="match status" value="1"/>
</dbReference>
<organism evidence="3 4">
    <name type="scientific">Candidatus Gottesmanbacteria bacterium GW2011_GWB1_49_7</name>
    <dbReference type="NCBI Taxonomy" id="1618448"/>
    <lineage>
        <taxon>Bacteria</taxon>
        <taxon>Candidatus Gottesmaniibacteriota</taxon>
    </lineage>
</organism>
<dbReference type="InterPro" id="IPR029044">
    <property type="entry name" value="Nucleotide-diphossugar_trans"/>
</dbReference>
<dbReference type="Gene3D" id="3.90.550.10">
    <property type="entry name" value="Spore Coat Polysaccharide Biosynthesis Protein SpsA, Chain A"/>
    <property type="match status" value="1"/>
</dbReference>
<feature type="domain" description="Glycosyltransferase 2-like" evidence="2">
    <location>
        <begin position="9"/>
        <end position="137"/>
    </location>
</feature>
<dbReference type="AlphaFoldDB" id="A0A0G1VV50"/>
<keyword evidence="1" id="KW-1133">Transmembrane helix</keyword>
<accession>A0A0G1VV50</accession>
<dbReference type="GO" id="GO:0016740">
    <property type="term" value="F:transferase activity"/>
    <property type="evidence" value="ECO:0007669"/>
    <property type="project" value="UniProtKB-KW"/>
</dbReference>
<keyword evidence="3" id="KW-0808">Transferase</keyword>
<dbReference type="Proteomes" id="UP000034588">
    <property type="component" value="Unassembled WGS sequence"/>
</dbReference>
<keyword evidence="1" id="KW-0472">Membrane</keyword>
<name>A0A0G1VV50_9BACT</name>
<gene>
    <name evidence="3" type="ORF">UY48_C0040G0006</name>
</gene>
<dbReference type="SUPFAM" id="SSF53448">
    <property type="entry name" value="Nucleotide-diphospho-sugar transferases"/>
    <property type="match status" value="1"/>
</dbReference>
<feature type="transmembrane region" description="Helical" evidence="1">
    <location>
        <begin position="232"/>
        <end position="250"/>
    </location>
</feature>
<dbReference type="CDD" id="cd02511">
    <property type="entry name" value="Beta4Glucosyltransferase"/>
    <property type="match status" value="1"/>
</dbReference>
<dbReference type="PANTHER" id="PTHR43630">
    <property type="entry name" value="POLY-BETA-1,6-N-ACETYL-D-GLUCOSAMINE SYNTHASE"/>
    <property type="match status" value="1"/>
</dbReference>
<dbReference type="Pfam" id="PF00535">
    <property type="entry name" value="Glycos_transf_2"/>
    <property type="match status" value="1"/>
</dbReference>
<proteinExistence type="predicted"/>
<reference evidence="3 4" key="1">
    <citation type="journal article" date="2015" name="Nature">
        <title>rRNA introns, odd ribosomes, and small enigmatic genomes across a large radiation of phyla.</title>
        <authorList>
            <person name="Brown C.T."/>
            <person name="Hug L.A."/>
            <person name="Thomas B.C."/>
            <person name="Sharon I."/>
            <person name="Castelle C.J."/>
            <person name="Singh A."/>
            <person name="Wilkins M.J."/>
            <person name="Williams K.H."/>
            <person name="Banfield J.F."/>
        </authorList>
    </citation>
    <scope>NUCLEOTIDE SEQUENCE [LARGE SCALE GENOMIC DNA]</scope>
</reference>